<keyword evidence="2" id="KW-1185">Reference proteome</keyword>
<reference evidence="1 2" key="1">
    <citation type="submission" date="2018-09" db="EMBL/GenBank/DDBJ databases">
        <title>Genome Sequence of Paenibacillus lautus Strain E7593-69, Azo Dye-Degrading Bacteria, Isolated from Commercial Tattoo Inks.</title>
        <authorList>
            <person name="Nho S.W."/>
            <person name="Kim S.-J."/>
            <person name="Kweon O."/>
            <person name="Cerniglia C.E."/>
        </authorList>
    </citation>
    <scope>NUCLEOTIDE SEQUENCE [LARGE SCALE GENOMIC DNA]</scope>
    <source>
        <strain evidence="1 2">E7593-69</strain>
    </source>
</reference>
<accession>A0A385TUX7</accession>
<dbReference type="EMBL" id="CP032412">
    <property type="protein sequence ID" value="AYB46302.1"/>
    <property type="molecule type" value="Genomic_DNA"/>
</dbReference>
<sequence length="72" mass="7989">MRAGLRVGTIADYLVMQYIIADNMLAMQGSAAESCHIREQGIILRLLFHNNKHSESIHDALIIQGQEGGVLR</sequence>
<dbReference type="AlphaFoldDB" id="A0A385TUX7"/>
<evidence type="ECO:0000313" key="1">
    <source>
        <dbReference type="EMBL" id="AYB46302.1"/>
    </source>
</evidence>
<evidence type="ECO:0000313" key="2">
    <source>
        <dbReference type="Proteomes" id="UP000266552"/>
    </source>
</evidence>
<dbReference type="KEGG" id="plw:D5F53_24720"/>
<proteinExistence type="predicted"/>
<protein>
    <submittedName>
        <fullName evidence="1">Uncharacterized protein</fullName>
    </submittedName>
</protein>
<gene>
    <name evidence="1" type="ORF">D5F53_24720</name>
</gene>
<dbReference type="Proteomes" id="UP000266552">
    <property type="component" value="Chromosome"/>
</dbReference>
<organism evidence="1 2">
    <name type="scientific">Paenibacillus lautus</name>
    <name type="common">Bacillus lautus</name>
    <dbReference type="NCBI Taxonomy" id="1401"/>
    <lineage>
        <taxon>Bacteria</taxon>
        <taxon>Bacillati</taxon>
        <taxon>Bacillota</taxon>
        <taxon>Bacilli</taxon>
        <taxon>Bacillales</taxon>
        <taxon>Paenibacillaceae</taxon>
        <taxon>Paenibacillus</taxon>
    </lineage>
</organism>
<name>A0A385TUX7_PAELA</name>